<evidence type="ECO:0000313" key="2">
    <source>
        <dbReference type="Proteomes" id="UP000230729"/>
    </source>
</evidence>
<proteinExistence type="predicted"/>
<sequence length="321" mass="34782">MIPNLDLAASNTAMFVPCYASTSPDNLSTTIDGWTTATTSYVKVYTPVSVSEVGESQRHAGKWDEGKYRLALNNYDALIIQDNFIRIDGLQIAVPQIDSYYDNPLDVNTLNSNNYIVISANVIKGENGASGNGQVGININDQSAIVLLDNNVIYGIGQNNDNYKGIAITNCSNAQIYNNTVSGAQAGIKIIAGLASATNNVLFDNIYDFFGNFLILDHNASDDATGTNAVDLSPARFATEAAAWKAAFVDYENYDFRVRDISSVLYDAGASISLVTDDIIGNTRPKGDHYDIGAFEYAGQRPKFRLSPGSTFKLKGFLQLK</sequence>
<accession>A0A2G9ZLC1</accession>
<name>A0A2G9ZLC1_9BACT</name>
<dbReference type="InterPro" id="IPR011050">
    <property type="entry name" value="Pectin_lyase_fold/virulence"/>
</dbReference>
<dbReference type="AlphaFoldDB" id="A0A2G9ZLC1"/>
<gene>
    <name evidence="1" type="ORF">COX22_01670</name>
</gene>
<dbReference type="SUPFAM" id="SSF51126">
    <property type="entry name" value="Pectin lyase-like"/>
    <property type="match status" value="1"/>
</dbReference>
<dbReference type="InterPro" id="IPR059226">
    <property type="entry name" value="Choice_anch_Q_dom"/>
</dbReference>
<dbReference type="Proteomes" id="UP000230729">
    <property type="component" value="Unassembled WGS sequence"/>
</dbReference>
<dbReference type="InterPro" id="IPR012334">
    <property type="entry name" value="Pectin_lyas_fold"/>
</dbReference>
<dbReference type="EMBL" id="PCSD01000034">
    <property type="protein sequence ID" value="PIP33944.1"/>
    <property type="molecule type" value="Genomic_DNA"/>
</dbReference>
<evidence type="ECO:0000313" key="1">
    <source>
        <dbReference type="EMBL" id="PIP33944.1"/>
    </source>
</evidence>
<comment type="caution">
    <text evidence="1">The sequence shown here is derived from an EMBL/GenBank/DDBJ whole genome shotgun (WGS) entry which is preliminary data.</text>
</comment>
<reference evidence="1 2" key="1">
    <citation type="submission" date="2017-09" db="EMBL/GenBank/DDBJ databases">
        <title>Depth-based differentiation of microbial function through sediment-hosted aquifers and enrichment of novel symbionts in the deep terrestrial subsurface.</title>
        <authorList>
            <person name="Probst A.J."/>
            <person name="Ladd B."/>
            <person name="Jarett J.K."/>
            <person name="Geller-Mcgrath D.E."/>
            <person name="Sieber C.M."/>
            <person name="Emerson J.B."/>
            <person name="Anantharaman K."/>
            <person name="Thomas B.C."/>
            <person name="Malmstrom R."/>
            <person name="Stieglmeier M."/>
            <person name="Klingl A."/>
            <person name="Woyke T."/>
            <person name="Ryan C.M."/>
            <person name="Banfield J.F."/>
        </authorList>
    </citation>
    <scope>NUCLEOTIDE SEQUENCE [LARGE SCALE GENOMIC DNA]</scope>
    <source>
        <strain evidence="1">CG23_combo_of_CG06-09_8_20_14_all_49_15</strain>
    </source>
</reference>
<dbReference type="NCBIfam" id="NF041518">
    <property type="entry name" value="choice_anch_Q"/>
    <property type="match status" value="1"/>
</dbReference>
<dbReference type="Gene3D" id="2.160.20.10">
    <property type="entry name" value="Single-stranded right-handed beta-helix, Pectin lyase-like"/>
    <property type="match status" value="1"/>
</dbReference>
<organism evidence="1 2">
    <name type="scientific">Candidatus Falkowbacteria bacterium CG23_combo_of_CG06-09_8_20_14_all_49_15</name>
    <dbReference type="NCBI Taxonomy" id="1974572"/>
    <lineage>
        <taxon>Bacteria</taxon>
        <taxon>Candidatus Falkowiibacteriota</taxon>
    </lineage>
</organism>
<protein>
    <submittedName>
        <fullName evidence="1">Uncharacterized protein</fullName>
    </submittedName>
</protein>